<evidence type="ECO:0000313" key="2">
    <source>
        <dbReference type="EMBL" id="KUG03292.1"/>
    </source>
</evidence>
<keyword evidence="1" id="KW-1133">Transmembrane helix</keyword>
<accession>A0A0W8E3R2</accession>
<dbReference type="AlphaFoldDB" id="A0A0W8E3R2"/>
<organism evidence="2">
    <name type="scientific">hydrocarbon metagenome</name>
    <dbReference type="NCBI Taxonomy" id="938273"/>
    <lineage>
        <taxon>unclassified sequences</taxon>
        <taxon>metagenomes</taxon>
        <taxon>ecological metagenomes</taxon>
    </lineage>
</organism>
<dbReference type="EMBL" id="LNQE01001888">
    <property type="protein sequence ID" value="KUG03292.1"/>
    <property type="molecule type" value="Genomic_DNA"/>
</dbReference>
<protein>
    <submittedName>
        <fullName evidence="2">Uncharacterized protein</fullName>
    </submittedName>
</protein>
<keyword evidence="1" id="KW-0472">Membrane</keyword>
<reference evidence="2" key="1">
    <citation type="journal article" date="2015" name="Proc. Natl. Acad. Sci. U.S.A.">
        <title>Networks of energetic and metabolic interactions define dynamics in microbial communities.</title>
        <authorList>
            <person name="Embree M."/>
            <person name="Liu J.K."/>
            <person name="Al-Bassam M.M."/>
            <person name="Zengler K."/>
        </authorList>
    </citation>
    <scope>NUCLEOTIDE SEQUENCE</scope>
</reference>
<evidence type="ECO:0000256" key="1">
    <source>
        <dbReference type="SAM" id="Phobius"/>
    </source>
</evidence>
<name>A0A0W8E3R2_9ZZZZ</name>
<comment type="caution">
    <text evidence="2">The sequence shown here is derived from an EMBL/GenBank/DDBJ whole genome shotgun (WGS) entry which is preliminary data.</text>
</comment>
<feature type="transmembrane region" description="Helical" evidence="1">
    <location>
        <begin position="37"/>
        <end position="57"/>
    </location>
</feature>
<proteinExistence type="predicted"/>
<gene>
    <name evidence="2" type="ORF">ASZ90_019391</name>
</gene>
<keyword evidence="1" id="KW-0812">Transmembrane</keyword>
<sequence length="256" mass="28377">MHKYYLYYKINIRIFAGILLINKAFIPGKVINLKSSIYKYSAMLFFIAVLLASYAAMQNPSANPEPVDLGVYPGSKDVKLASEKLAKLQLACDGDTDLPAANRAMPVNITFNSEELTALFSQAQSPLPLTNTQIKLHPHRTVEVSGILLTDEIPSFAAHLGIPEPKALQARDYLNLTRNVPIYIQGNVTIRQQRLNLNISKLKIGKISMQSDEIAIIQNLIDSCIEKESSSNPPGAFIESMIIENSIMTIEFMPPN</sequence>
<feature type="transmembrane region" description="Helical" evidence="1">
    <location>
        <begin position="6"/>
        <end position="25"/>
    </location>
</feature>